<feature type="region of interest" description="Disordered" evidence="6">
    <location>
        <begin position="987"/>
        <end position="1012"/>
    </location>
</feature>
<evidence type="ECO:0000313" key="9">
    <source>
        <dbReference type="EMBL" id="MPC12554.1"/>
    </source>
</evidence>
<feature type="region of interest" description="Disordered" evidence="6">
    <location>
        <begin position="207"/>
        <end position="269"/>
    </location>
</feature>
<dbReference type="OrthoDB" id="6077919at2759"/>
<comment type="caution">
    <text evidence="9">The sequence shown here is derived from an EMBL/GenBank/DDBJ whole genome shotgun (WGS) entry which is preliminary data.</text>
</comment>
<evidence type="ECO:0000256" key="5">
    <source>
        <dbReference type="PROSITE-ProRule" id="PRU00042"/>
    </source>
</evidence>
<dbReference type="AlphaFoldDB" id="A0A5B7CV22"/>
<dbReference type="FunFam" id="3.30.160.60:FF:000065">
    <property type="entry name" value="B-cell CLL/lymphoma 6, member B"/>
    <property type="match status" value="1"/>
</dbReference>
<dbReference type="SMART" id="SM00355">
    <property type="entry name" value="ZnF_C2H2"/>
    <property type="match status" value="14"/>
</dbReference>
<feature type="domain" description="C2H2-type" evidence="8">
    <location>
        <begin position="408"/>
        <end position="435"/>
    </location>
</feature>
<keyword evidence="4" id="KW-0862">Zinc</keyword>
<dbReference type="Gene3D" id="3.30.160.60">
    <property type="entry name" value="Classic Zinc Finger"/>
    <property type="match status" value="10"/>
</dbReference>
<feature type="compositionally biased region" description="Acidic residues" evidence="6">
    <location>
        <begin position="772"/>
        <end position="783"/>
    </location>
</feature>
<evidence type="ECO:0000313" key="10">
    <source>
        <dbReference type="Proteomes" id="UP000324222"/>
    </source>
</evidence>
<keyword evidence="3 5" id="KW-0863">Zinc-finger</keyword>
<dbReference type="Pfam" id="PF00096">
    <property type="entry name" value="zf-C2H2"/>
    <property type="match status" value="7"/>
</dbReference>
<evidence type="ECO:0000256" key="2">
    <source>
        <dbReference type="ARBA" id="ARBA00022737"/>
    </source>
</evidence>
<proteinExistence type="predicted"/>
<evidence type="ECO:0000256" key="4">
    <source>
        <dbReference type="ARBA" id="ARBA00022833"/>
    </source>
</evidence>
<feature type="domain" description="C2H2-type" evidence="8">
    <location>
        <begin position="436"/>
        <end position="463"/>
    </location>
</feature>
<feature type="domain" description="C2H2-type" evidence="8">
    <location>
        <begin position="351"/>
        <end position="379"/>
    </location>
</feature>
<feature type="compositionally biased region" description="Low complexity" evidence="6">
    <location>
        <begin position="1000"/>
        <end position="1012"/>
    </location>
</feature>
<feature type="domain" description="C2H2-type" evidence="8">
    <location>
        <begin position="380"/>
        <end position="407"/>
    </location>
</feature>
<evidence type="ECO:0000256" key="6">
    <source>
        <dbReference type="SAM" id="MobiDB-lite"/>
    </source>
</evidence>
<dbReference type="PANTHER" id="PTHR24379">
    <property type="entry name" value="KRAB AND ZINC FINGER DOMAIN-CONTAINING"/>
    <property type="match status" value="1"/>
</dbReference>
<feature type="domain" description="C2H2-type" evidence="8">
    <location>
        <begin position="962"/>
        <end position="989"/>
    </location>
</feature>
<reference evidence="9 10" key="1">
    <citation type="submission" date="2019-05" db="EMBL/GenBank/DDBJ databases">
        <title>Another draft genome of Portunus trituberculatus and its Hox gene families provides insights of decapod evolution.</title>
        <authorList>
            <person name="Jeong J.-H."/>
            <person name="Song I."/>
            <person name="Kim S."/>
            <person name="Choi T."/>
            <person name="Kim D."/>
            <person name="Ryu S."/>
            <person name="Kim W."/>
        </authorList>
    </citation>
    <scope>NUCLEOTIDE SEQUENCE [LARGE SCALE GENOMIC DNA]</scope>
    <source>
        <tissue evidence="9">Muscle</tissue>
    </source>
</reference>
<dbReference type="FunFam" id="3.30.160.60:FF:000100">
    <property type="entry name" value="Zinc finger 45-like"/>
    <property type="match status" value="1"/>
</dbReference>
<sequence>MDLDEGEDSGGAGGLLALSPTGLTHSHLTLGRREGGVVTLQEGGPGEPLLLCPMEEDGAGPGGVLPPDAAITYATLDTGEDFVLQAGDSGAVPRWKDATEGQLVVVGEAGSGEPITYIYIKGEGEGEEGDKDGGEGHTITLNAADGSALHTLPAPYASHPYGDLVLVGPPASQEDTTLEAMAGEEGQEEGVQPEKRVLLLSVGHLKMEDGPPAALPEPDSPEGEVAEVEESAAPLKVVRGRRTEQQRRQQQEQADETVQEEEEDDTSTFEVRLATRDSMLPPRRVRRTAQAGSMSCPACEARFRSSRQYHTHLQSHEGPSAWHCPLCRHPCDTAAALRIHRAAVHSVARPFPCPSCPLSFPKSLVLEDHIRSVHNKEKPYPCSLCSKAFYRPYDLKMHLNLHLGIKTKVCDVCGRQFSHSSNLIRHQCLHTGVKPYVCSICGKRFKQVTLLHKHHMVHQEGRCPLCPTPVSTATATALRRHYRLEHKKAITLKEASRVLRGQRGPAPRCFYCRVCGAQFSVKADLKAHEKEAHPGDGHHHCASCGRVFPMSEVKTHACLSPEEHRSTVSLLHLRARQASSKDTTATTAITNVETTTTDIASQDDPSTTLILREDTVPVREGEVEEEEEYLVMYITPEGESVSYVMKKGNRLWQDQVLQVDAPGEPLGVEDTLPHPEDTIMINVHHQDTDSTLLLTPGEAETPAPPDRLVDDTPPLPLHTIKLEPQGGDEEPLESLAAPDKSLLPLVTLTIPKTEVEPPVQRLKELPIKSEVMDEEEEEEEEEVDNGKKIIASIPKKPAVLKGRGGGGRGEKQGSEKGRLECCDCGKTFNKQWNFQQHLATHNASLHRYKCDKCGLTFAYRSTLNKHMEHHNPTPQIHQCQQCPKTYKCLASLKQHHKRDHERQRPYACDMCSKDFFSKSDFKYHMRLHKREHPYMCFTCGQKFSHVSHLHRHERVHTGERPHKCPFCPKTFIQHGTLRIHLKKHEKQDPDLEATTDPSHQQTTTTIPTDDTFSDTANLTLKLAMTEGAETLDDPTLLSKDAGGDLLGIHGEEGITLGHDTGNVDSALGQDTLPSGTMILAEGGQGPGQFSEGHTAMMADVDGECIAIFVQEELT</sequence>
<keyword evidence="1" id="KW-0479">Metal-binding</keyword>
<dbReference type="InterPro" id="IPR001841">
    <property type="entry name" value="Znf_RING"/>
</dbReference>
<feature type="region of interest" description="Disordered" evidence="6">
    <location>
        <begin position="771"/>
        <end position="790"/>
    </location>
</feature>
<keyword evidence="10" id="KW-1185">Reference proteome</keyword>
<dbReference type="InterPro" id="IPR036236">
    <property type="entry name" value="Znf_C2H2_sf"/>
</dbReference>
<dbReference type="PROSITE" id="PS50157">
    <property type="entry name" value="ZINC_FINGER_C2H2_2"/>
    <property type="match status" value="12"/>
</dbReference>
<feature type="domain" description="C2H2-type" evidence="8">
    <location>
        <begin position="819"/>
        <end position="846"/>
    </location>
</feature>
<feature type="domain" description="RING-type" evidence="7">
    <location>
        <begin position="410"/>
        <end position="466"/>
    </location>
</feature>
<dbReference type="SUPFAM" id="SSF57667">
    <property type="entry name" value="beta-beta-alpha zinc fingers"/>
    <property type="match status" value="7"/>
</dbReference>
<feature type="domain" description="C2H2-type" evidence="8">
    <location>
        <begin position="906"/>
        <end position="933"/>
    </location>
</feature>
<keyword evidence="2" id="KW-0677">Repeat</keyword>
<feature type="domain" description="C2H2-type" evidence="8">
    <location>
        <begin position="877"/>
        <end position="905"/>
    </location>
</feature>
<name>A0A5B7CV22_PORTR</name>
<feature type="domain" description="C2H2-type" evidence="8">
    <location>
        <begin position="510"/>
        <end position="538"/>
    </location>
</feature>
<feature type="domain" description="C2H2-type" evidence="8">
    <location>
        <begin position="294"/>
        <end position="321"/>
    </location>
</feature>
<dbReference type="GO" id="GO:0006355">
    <property type="term" value="P:regulation of DNA-templated transcription"/>
    <property type="evidence" value="ECO:0007669"/>
    <property type="project" value="UniProtKB-ARBA"/>
</dbReference>
<dbReference type="FunFam" id="3.30.160.60:FF:000110">
    <property type="entry name" value="Zinc finger protein-like"/>
    <property type="match status" value="1"/>
</dbReference>
<feature type="domain" description="C2H2-type" evidence="8">
    <location>
        <begin position="934"/>
        <end position="961"/>
    </location>
</feature>
<dbReference type="FunFam" id="3.30.160.60:FF:002343">
    <property type="entry name" value="Zinc finger protein 33A"/>
    <property type="match status" value="1"/>
</dbReference>
<dbReference type="EMBL" id="VSRR010000222">
    <property type="protein sequence ID" value="MPC12554.1"/>
    <property type="molecule type" value="Genomic_DNA"/>
</dbReference>
<dbReference type="PROSITE" id="PS00028">
    <property type="entry name" value="ZINC_FINGER_C2H2_1"/>
    <property type="match status" value="13"/>
</dbReference>
<feature type="compositionally biased region" description="Acidic residues" evidence="6">
    <location>
        <begin position="253"/>
        <end position="267"/>
    </location>
</feature>
<organism evidence="9 10">
    <name type="scientific">Portunus trituberculatus</name>
    <name type="common">Swimming crab</name>
    <name type="synonym">Neptunus trituberculatus</name>
    <dbReference type="NCBI Taxonomy" id="210409"/>
    <lineage>
        <taxon>Eukaryota</taxon>
        <taxon>Metazoa</taxon>
        <taxon>Ecdysozoa</taxon>
        <taxon>Arthropoda</taxon>
        <taxon>Crustacea</taxon>
        <taxon>Multicrustacea</taxon>
        <taxon>Malacostraca</taxon>
        <taxon>Eumalacostraca</taxon>
        <taxon>Eucarida</taxon>
        <taxon>Decapoda</taxon>
        <taxon>Pleocyemata</taxon>
        <taxon>Brachyura</taxon>
        <taxon>Eubrachyura</taxon>
        <taxon>Portunoidea</taxon>
        <taxon>Portunidae</taxon>
        <taxon>Portuninae</taxon>
        <taxon>Portunus</taxon>
    </lineage>
</organism>
<dbReference type="GO" id="GO:0008270">
    <property type="term" value="F:zinc ion binding"/>
    <property type="evidence" value="ECO:0007669"/>
    <property type="project" value="UniProtKB-KW"/>
</dbReference>
<protein>
    <submittedName>
        <fullName evidence="9">Zinc finger protein 226</fullName>
    </submittedName>
</protein>
<evidence type="ECO:0000259" key="7">
    <source>
        <dbReference type="PROSITE" id="PS50089"/>
    </source>
</evidence>
<accession>A0A5B7CV22</accession>
<dbReference type="InterPro" id="IPR013087">
    <property type="entry name" value="Znf_C2H2_type"/>
</dbReference>
<dbReference type="FunFam" id="3.30.160.60:FF:000358">
    <property type="entry name" value="zinc finger protein 24"/>
    <property type="match status" value="1"/>
</dbReference>
<evidence type="ECO:0000256" key="3">
    <source>
        <dbReference type="ARBA" id="ARBA00022771"/>
    </source>
</evidence>
<evidence type="ECO:0000259" key="8">
    <source>
        <dbReference type="PROSITE" id="PS50157"/>
    </source>
</evidence>
<feature type="compositionally biased region" description="Basic and acidic residues" evidence="6">
    <location>
        <begin position="241"/>
        <end position="250"/>
    </location>
</feature>
<dbReference type="PROSITE" id="PS50089">
    <property type="entry name" value="ZF_RING_2"/>
    <property type="match status" value="1"/>
</dbReference>
<dbReference type="Proteomes" id="UP000324222">
    <property type="component" value="Unassembled WGS sequence"/>
</dbReference>
<feature type="domain" description="C2H2-type" evidence="8">
    <location>
        <begin position="848"/>
        <end position="875"/>
    </location>
</feature>
<evidence type="ECO:0000256" key="1">
    <source>
        <dbReference type="ARBA" id="ARBA00022723"/>
    </source>
</evidence>
<feature type="compositionally biased region" description="Acidic residues" evidence="6">
    <location>
        <begin position="219"/>
        <end position="230"/>
    </location>
</feature>
<gene>
    <name evidence="9" type="primary">ZNF226_1</name>
    <name evidence="9" type="ORF">E2C01_005253</name>
</gene>
<dbReference type="PANTHER" id="PTHR24379:SF121">
    <property type="entry name" value="C2H2-TYPE DOMAIN-CONTAINING PROTEIN"/>
    <property type="match status" value="1"/>
</dbReference>